<evidence type="ECO:0000256" key="1">
    <source>
        <dbReference type="SAM" id="MobiDB-lite"/>
    </source>
</evidence>
<feature type="region of interest" description="Disordered" evidence="1">
    <location>
        <begin position="1"/>
        <end position="87"/>
    </location>
</feature>
<sequence>MSSPLLQVNHSTLGPTPSTNLPASAPSQTQSSPLTSSRDRDRYASTGGDHDDHNQHHDHSHLSPGHGALQPRPILKSERNLSRSSAHLRWDEDTIKLHDAERGTRMKIDEPKTPWTRADHSLEHVNTLGADGGGIPPLDLLDAMDVDPSDMVPSVVKDRETEAAKTNDDWSDDEDEEDHLDEEAAEHKRQFEKMRSQHYNMKEALQRAKWLAEHEDAQDEDDEDEDDEPEIKIRVPPVPPLPSSLQKH</sequence>
<dbReference type="Pfam" id="PF04979">
    <property type="entry name" value="IPP-2"/>
    <property type="match status" value="1"/>
</dbReference>
<feature type="compositionally biased region" description="Polar residues" evidence="1">
    <location>
        <begin position="1"/>
        <end position="20"/>
    </location>
</feature>
<feature type="compositionally biased region" description="Basic and acidic residues" evidence="1">
    <location>
        <begin position="156"/>
        <end position="168"/>
    </location>
</feature>
<dbReference type="InterPro" id="IPR007062">
    <property type="entry name" value="PPI-2"/>
</dbReference>
<dbReference type="Proteomes" id="UP000193411">
    <property type="component" value="Unassembled WGS sequence"/>
</dbReference>
<evidence type="ECO:0000313" key="2">
    <source>
        <dbReference type="EMBL" id="ORZ41748.1"/>
    </source>
</evidence>
<keyword evidence="3" id="KW-1185">Reference proteome</keyword>
<accession>A0A1Y2I4D5</accession>
<comment type="caution">
    <text evidence="2">The sequence shown here is derived from an EMBL/GenBank/DDBJ whole genome shotgun (WGS) entry which is preliminary data.</text>
</comment>
<dbReference type="OrthoDB" id="551302at2759"/>
<reference evidence="2 3" key="1">
    <citation type="submission" date="2016-07" db="EMBL/GenBank/DDBJ databases">
        <title>Pervasive Adenine N6-methylation of Active Genes in Fungi.</title>
        <authorList>
            <consortium name="DOE Joint Genome Institute"/>
            <person name="Mondo S.J."/>
            <person name="Dannebaum R.O."/>
            <person name="Kuo R.C."/>
            <person name="Labutti K."/>
            <person name="Haridas S."/>
            <person name="Kuo A."/>
            <person name="Salamov A."/>
            <person name="Ahrendt S.R."/>
            <person name="Lipzen A."/>
            <person name="Sullivan W."/>
            <person name="Andreopoulos W.B."/>
            <person name="Clum A."/>
            <person name="Lindquist E."/>
            <person name="Daum C."/>
            <person name="Ramamoorthy G.K."/>
            <person name="Gryganskyi A."/>
            <person name="Culley D."/>
            <person name="Magnuson J.K."/>
            <person name="James T.Y."/>
            <person name="O'Malley M.A."/>
            <person name="Stajich J.E."/>
            <person name="Spatafora J.W."/>
            <person name="Visel A."/>
            <person name="Grigoriev I.V."/>
        </authorList>
    </citation>
    <scope>NUCLEOTIDE SEQUENCE [LARGE SCALE GENOMIC DNA]</scope>
    <source>
        <strain evidence="2 3">PL171</strain>
    </source>
</reference>
<dbReference type="GO" id="GO:0009966">
    <property type="term" value="P:regulation of signal transduction"/>
    <property type="evidence" value="ECO:0007669"/>
    <property type="project" value="InterPro"/>
</dbReference>
<evidence type="ECO:0000313" key="3">
    <source>
        <dbReference type="Proteomes" id="UP000193411"/>
    </source>
</evidence>
<proteinExistence type="predicted"/>
<gene>
    <name evidence="2" type="ORF">BCR44DRAFT_56199</name>
</gene>
<feature type="compositionally biased region" description="Basic and acidic residues" evidence="1">
    <location>
        <begin position="185"/>
        <end position="215"/>
    </location>
</feature>
<dbReference type="PANTHER" id="PTHR12398:SF20">
    <property type="entry name" value="PROTEIN PHOSPHATASE 1 REGULATORY INHIBITOR SUBUNIT 2"/>
    <property type="match status" value="1"/>
</dbReference>
<dbReference type="GO" id="GO:0004864">
    <property type="term" value="F:protein phosphatase inhibitor activity"/>
    <property type="evidence" value="ECO:0007669"/>
    <property type="project" value="InterPro"/>
</dbReference>
<dbReference type="EMBL" id="MCFL01000001">
    <property type="protein sequence ID" value="ORZ41748.1"/>
    <property type="molecule type" value="Genomic_DNA"/>
</dbReference>
<feature type="compositionally biased region" description="Low complexity" evidence="1">
    <location>
        <begin position="21"/>
        <end position="36"/>
    </location>
</feature>
<organism evidence="2 3">
    <name type="scientific">Catenaria anguillulae PL171</name>
    <dbReference type="NCBI Taxonomy" id="765915"/>
    <lineage>
        <taxon>Eukaryota</taxon>
        <taxon>Fungi</taxon>
        <taxon>Fungi incertae sedis</taxon>
        <taxon>Blastocladiomycota</taxon>
        <taxon>Blastocladiomycetes</taxon>
        <taxon>Blastocladiales</taxon>
        <taxon>Catenariaceae</taxon>
        <taxon>Catenaria</taxon>
    </lineage>
</organism>
<feature type="compositionally biased region" description="Acidic residues" evidence="1">
    <location>
        <begin position="216"/>
        <end position="229"/>
    </location>
</feature>
<dbReference type="PANTHER" id="PTHR12398">
    <property type="entry name" value="PROTEIN PHOSPHATASE INHIBITOR"/>
    <property type="match status" value="1"/>
</dbReference>
<protein>
    <submittedName>
        <fullName evidence="2">Uncharacterized protein</fullName>
    </submittedName>
</protein>
<feature type="region of interest" description="Disordered" evidence="1">
    <location>
        <begin position="145"/>
        <end position="248"/>
    </location>
</feature>
<name>A0A1Y2I4D5_9FUNG</name>
<dbReference type="STRING" id="765915.A0A1Y2I4D5"/>
<dbReference type="AlphaFoldDB" id="A0A1Y2I4D5"/>
<feature type="compositionally biased region" description="Basic and acidic residues" evidence="1">
    <location>
        <begin position="37"/>
        <end position="61"/>
    </location>
</feature>
<feature type="compositionally biased region" description="Acidic residues" evidence="1">
    <location>
        <begin position="169"/>
        <end position="184"/>
    </location>
</feature>